<dbReference type="AlphaFoldDB" id="A0AAV1TJC1"/>
<sequence length="131" mass="14588">MMLRVTVIDHLFCASIGHFPVDSQLQQRTDDETLWGARKLGRLPWAGSPPQWGQGKMGEGFSSLRALREAAQRAARERSSQQDILMQGTSTMDRITLQNGEGPTPFPVCLQFADTFAEHEPGPTKRTPPRP</sequence>
<dbReference type="EMBL" id="CAKLBY020000066">
    <property type="protein sequence ID" value="CAK7922485.1"/>
    <property type="molecule type" value="Genomic_DNA"/>
</dbReference>
<accession>A0AAV1TJC1</accession>
<gene>
    <name evidence="1" type="ORF">PM001_LOCUS7656</name>
</gene>
<evidence type="ECO:0000313" key="2">
    <source>
        <dbReference type="Proteomes" id="UP001162060"/>
    </source>
</evidence>
<organism evidence="1 2">
    <name type="scientific">Peronospora matthiolae</name>
    <dbReference type="NCBI Taxonomy" id="2874970"/>
    <lineage>
        <taxon>Eukaryota</taxon>
        <taxon>Sar</taxon>
        <taxon>Stramenopiles</taxon>
        <taxon>Oomycota</taxon>
        <taxon>Peronosporomycetes</taxon>
        <taxon>Peronosporales</taxon>
        <taxon>Peronosporaceae</taxon>
        <taxon>Peronospora</taxon>
    </lineage>
</organism>
<proteinExistence type="predicted"/>
<protein>
    <submittedName>
        <fullName evidence="1">Uncharacterized protein</fullName>
    </submittedName>
</protein>
<name>A0AAV1TJC1_9STRA</name>
<comment type="caution">
    <text evidence="1">The sequence shown here is derived from an EMBL/GenBank/DDBJ whole genome shotgun (WGS) entry which is preliminary data.</text>
</comment>
<dbReference type="Proteomes" id="UP001162060">
    <property type="component" value="Unassembled WGS sequence"/>
</dbReference>
<evidence type="ECO:0000313" key="1">
    <source>
        <dbReference type="EMBL" id="CAK7922485.1"/>
    </source>
</evidence>
<reference evidence="1" key="1">
    <citation type="submission" date="2024-01" db="EMBL/GenBank/DDBJ databases">
        <authorList>
            <person name="Webb A."/>
        </authorList>
    </citation>
    <scope>NUCLEOTIDE SEQUENCE</scope>
    <source>
        <strain evidence="1">Pm1</strain>
    </source>
</reference>